<dbReference type="CDD" id="cd05233">
    <property type="entry name" value="SDR_c"/>
    <property type="match status" value="1"/>
</dbReference>
<dbReference type="EMBL" id="JAKLWS010000004">
    <property type="protein sequence ID" value="MCG2587920.1"/>
    <property type="molecule type" value="Genomic_DNA"/>
</dbReference>
<evidence type="ECO:0000256" key="1">
    <source>
        <dbReference type="ARBA" id="ARBA00006484"/>
    </source>
</evidence>
<comment type="similarity">
    <text evidence="1 3">Belongs to the short-chain dehydrogenases/reductases (SDR) family.</text>
</comment>
<dbReference type="PANTHER" id="PTHR43639">
    <property type="entry name" value="OXIDOREDUCTASE, SHORT-CHAIN DEHYDROGENASE/REDUCTASE FAMILY (AFU_ORTHOLOGUE AFUA_5G02870)"/>
    <property type="match status" value="1"/>
</dbReference>
<reference evidence="4" key="2">
    <citation type="submission" date="2024-05" db="EMBL/GenBank/DDBJ databases">
        <title>Rhodohalobacter halophilus gen. nov., sp. nov., a moderately halophilic member of the family Balneolaceae.</title>
        <authorList>
            <person name="Xia J."/>
        </authorList>
    </citation>
    <scope>NUCLEOTIDE SEQUENCE</scope>
    <source>
        <strain evidence="4">WB101</strain>
    </source>
</reference>
<sequence length="293" mass="31780">MIDTGLNGKTVIVTGANHGIGAAIAIAFAREGAKVLITYLRQPPELYGETKESVEEATAPGSSYYCREIGQTADWVAEKISSLGGECMTLEADLAEPDNIPKLFDRVEDAWGRVDIIVNNAAFDKPDTFLSEKALEKDPVFAEEYFLKTLSADTHDTHFHVNSRAVALMMAEFAKRHIASDGQWGRIINITTDGARCHASNVSYGASKFAIESYARSAATELGPYGITVNVVSPGAVQTGWMPAEMEKELAETYPLRRIGQPVDIAKAVLFFASDQAEWITGQVLQVGGGNRM</sequence>
<dbReference type="PRINTS" id="PR00080">
    <property type="entry name" value="SDRFAMILY"/>
</dbReference>
<keyword evidence="5" id="KW-1185">Reference proteome</keyword>
<keyword evidence="2" id="KW-0560">Oxidoreductase</keyword>
<comment type="caution">
    <text evidence="4">The sequence shown here is derived from an EMBL/GenBank/DDBJ whole genome shotgun (WGS) entry which is preliminary data.</text>
</comment>
<gene>
    <name evidence="4" type="ORF">L6773_05055</name>
</gene>
<reference evidence="4" key="1">
    <citation type="submission" date="2022-01" db="EMBL/GenBank/DDBJ databases">
        <authorList>
            <person name="Wang Y."/>
        </authorList>
    </citation>
    <scope>NUCLEOTIDE SEQUENCE</scope>
    <source>
        <strain evidence="4">WB101</strain>
    </source>
</reference>
<evidence type="ECO:0000256" key="2">
    <source>
        <dbReference type="ARBA" id="ARBA00023002"/>
    </source>
</evidence>
<dbReference type="PRINTS" id="PR00081">
    <property type="entry name" value="GDHRDH"/>
</dbReference>
<dbReference type="InterPro" id="IPR036291">
    <property type="entry name" value="NAD(P)-bd_dom_sf"/>
</dbReference>
<protein>
    <submittedName>
        <fullName evidence="4">SDR family oxidoreductase</fullName>
    </submittedName>
</protein>
<dbReference type="Proteomes" id="UP001165366">
    <property type="component" value="Unassembled WGS sequence"/>
</dbReference>
<dbReference type="SUPFAM" id="SSF51735">
    <property type="entry name" value="NAD(P)-binding Rossmann-fold domains"/>
    <property type="match status" value="1"/>
</dbReference>
<proteinExistence type="inferred from homology"/>
<accession>A0ABS9KAP3</accession>
<dbReference type="PANTHER" id="PTHR43639:SF1">
    <property type="entry name" value="SHORT-CHAIN DEHYDROGENASE_REDUCTASE FAMILY PROTEIN"/>
    <property type="match status" value="1"/>
</dbReference>
<dbReference type="Pfam" id="PF00106">
    <property type="entry name" value="adh_short"/>
    <property type="match status" value="1"/>
</dbReference>
<dbReference type="Pfam" id="PF13561">
    <property type="entry name" value="adh_short_C2"/>
    <property type="match status" value="1"/>
</dbReference>
<dbReference type="InterPro" id="IPR002347">
    <property type="entry name" value="SDR_fam"/>
</dbReference>
<evidence type="ECO:0000313" key="5">
    <source>
        <dbReference type="Proteomes" id="UP001165366"/>
    </source>
</evidence>
<name>A0ABS9KAP3_9BACT</name>
<organism evidence="4 5">
    <name type="scientific">Rhodohalobacter sulfatireducens</name>
    <dbReference type="NCBI Taxonomy" id="2911366"/>
    <lineage>
        <taxon>Bacteria</taxon>
        <taxon>Pseudomonadati</taxon>
        <taxon>Balneolota</taxon>
        <taxon>Balneolia</taxon>
        <taxon>Balneolales</taxon>
        <taxon>Balneolaceae</taxon>
        <taxon>Rhodohalobacter</taxon>
    </lineage>
</organism>
<evidence type="ECO:0000313" key="4">
    <source>
        <dbReference type="EMBL" id="MCG2587920.1"/>
    </source>
</evidence>
<dbReference type="RefSeq" id="WP_237852763.1">
    <property type="nucleotide sequence ID" value="NZ_JAKLWS010000004.1"/>
</dbReference>
<evidence type="ECO:0000256" key="3">
    <source>
        <dbReference type="RuleBase" id="RU000363"/>
    </source>
</evidence>
<dbReference type="Gene3D" id="3.40.50.720">
    <property type="entry name" value="NAD(P)-binding Rossmann-like Domain"/>
    <property type="match status" value="1"/>
</dbReference>